<dbReference type="Proteomes" id="UP000276776">
    <property type="component" value="Unassembled WGS sequence"/>
</dbReference>
<evidence type="ECO:0000313" key="5">
    <source>
        <dbReference type="WBParaSite" id="TCLT_0001042401-mRNA-1"/>
    </source>
</evidence>
<feature type="domain" description="CX" evidence="2">
    <location>
        <begin position="152"/>
        <end position="210"/>
    </location>
</feature>
<dbReference type="Pfam" id="PF01705">
    <property type="entry name" value="CX"/>
    <property type="match status" value="1"/>
</dbReference>
<gene>
    <name evidence="3" type="ORF">TCLT_LOCUS10413</name>
</gene>
<name>A0A0N5DB62_THECL</name>
<proteinExistence type="predicted"/>
<reference evidence="5" key="1">
    <citation type="submission" date="2017-02" db="UniProtKB">
        <authorList>
            <consortium name="WormBaseParasite"/>
        </authorList>
    </citation>
    <scope>IDENTIFICATION</scope>
</reference>
<dbReference type="PANTHER" id="PTHR47520">
    <property type="entry name" value="CX DOMAIN-CONTAINING PROTEIN-RELATED"/>
    <property type="match status" value="1"/>
</dbReference>
<sequence>MKRQRYFRLQLYLLLVLFLVNECGCKRGSVFTGSRGTSGSRLGNLRSKMGGMFSGSRGTYGSNRGGYGSNNYGRSSGGGFWGTRSNAGRVKSGWGSSARGTSWGQPRGRGLFTKSNIGSFVAGAAAGYLTYKAGKALIRSAYAPMMWNNRPYYWGSNYYRGGGYGTHMCHMPVDSNDEHLGKVYFQDGSRPKELVWSCSYDEYCCGYDCCLRGGASGYSGFNLGYSLVIAASTAYCLRNY</sequence>
<dbReference type="InterPro" id="IPR002619">
    <property type="entry name" value="CX"/>
</dbReference>
<evidence type="ECO:0000313" key="3">
    <source>
        <dbReference type="EMBL" id="VDN08102.1"/>
    </source>
</evidence>
<feature type="chain" id="PRO_5043126745" evidence="1">
    <location>
        <begin position="26"/>
        <end position="240"/>
    </location>
</feature>
<feature type="signal peptide" evidence="1">
    <location>
        <begin position="1"/>
        <end position="25"/>
    </location>
</feature>
<reference evidence="3 4" key="2">
    <citation type="submission" date="2018-11" db="EMBL/GenBank/DDBJ databases">
        <authorList>
            <consortium name="Pathogen Informatics"/>
        </authorList>
    </citation>
    <scope>NUCLEOTIDE SEQUENCE [LARGE SCALE GENOMIC DNA]</scope>
</reference>
<accession>A0A0N5DB62</accession>
<organism evidence="5">
    <name type="scientific">Thelazia callipaeda</name>
    <name type="common">Oriental eyeworm</name>
    <name type="synonym">Parasitic nematode</name>
    <dbReference type="NCBI Taxonomy" id="103827"/>
    <lineage>
        <taxon>Eukaryota</taxon>
        <taxon>Metazoa</taxon>
        <taxon>Ecdysozoa</taxon>
        <taxon>Nematoda</taxon>
        <taxon>Chromadorea</taxon>
        <taxon>Rhabditida</taxon>
        <taxon>Spirurina</taxon>
        <taxon>Spiruromorpha</taxon>
        <taxon>Thelazioidea</taxon>
        <taxon>Thelaziidae</taxon>
        <taxon>Thelazia</taxon>
    </lineage>
</organism>
<evidence type="ECO:0000256" key="1">
    <source>
        <dbReference type="SAM" id="SignalP"/>
    </source>
</evidence>
<keyword evidence="1" id="KW-0732">Signal</keyword>
<dbReference type="AlphaFoldDB" id="A0A0N5DB62"/>
<protein>
    <submittedName>
        <fullName evidence="5">CX domain-containing protein</fullName>
    </submittedName>
</protein>
<evidence type="ECO:0000313" key="4">
    <source>
        <dbReference type="Proteomes" id="UP000276776"/>
    </source>
</evidence>
<dbReference type="WBParaSite" id="TCLT_0001042401-mRNA-1">
    <property type="protein sequence ID" value="TCLT_0001042401-mRNA-1"/>
    <property type="gene ID" value="TCLT_0001042401"/>
</dbReference>
<keyword evidence="4" id="KW-1185">Reference proteome</keyword>
<dbReference type="OrthoDB" id="5873947at2759"/>
<evidence type="ECO:0000259" key="2">
    <source>
        <dbReference type="Pfam" id="PF01705"/>
    </source>
</evidence>
<dbReference type="EMBL" id="UYYF01005098">
    <property type="protein sequence ID" value="VDN08102.1"/>
    <property type="molecule type" value="Genomic_DNA"/>
</dbReference>
<dbReference type="OMA" id="EYCCGYD"/>